<evidence type="ECO:0000256" key="5">
    <source>
        <dbReference type="ARBA" id="ARBA00022989"/>
    </source>
</evidence>
<comment type="subcellular location">
    <subcellularLocation>
        <location evidence="1">Endoplasmic reticulum membrane</location>
        <topology evidence="1">Multi-pass membrane protein</topology>
    </subcellularLocation>
</comment>
<evidence type="ECO:0000313" key="7">
    <source>
        <dbReference type="Proteomes" id="UP000095280"/>
    </source>
</evidence>
<sequence>MASRAGPRAAGSDGSDFVHREVIELRHRISSVLKPRVRVLSFIHSLLLLAAGARVFARPASLPSVTPADLAWLASGLAPMAALLALPRNRTWPLRCAIACHLACGLAPIVWTVWRHAADLHDFVSTRRDEYRLPLGDLPYTPVLYLFLCRSVCRCTGSAYTTAGVCCAPGRPVPQQVQPPRILPERSDLKNALSNCQPIWSG</sequence>
<evidence type="ECO:0000256" key="3">
    <source>
        <dbReference type="ARBA" id="ARBA00022692"/>
    </source>
</evidence>
<protein>
    <submittedName>
        <fullName evidence="8">Transmembrane protein 267</fullName>
    </submittedName>
</protein>
<name>A0A1I8F147_9PLAT</name>
<dbReference type="PANTHER" id="PTHR20955:SF1">
    <property type="entry name" value="PROTEIN JAGUNAL HOMOLOG 1"/>
    <property type="match status" value="1"/>
</dbReference>
<keyword evidence="6" id="KW-0472">Membrane</keyword>
<evidence type="ECO:0000256" key="1">
    <source>
        <dbReference type="ARBA" id="ARBA00004477"/>
    </source>
</evidence>
<accession>A0A1I8F147</accession>
<organism evidence="7 8">
    <name type="scientific">Macrostomum lignano</name>
    <dbReference type="NCBI Taxonomy" id="282301"/>
    <lineage>
        <taxon>Eukaryota</taxon>
        <taxon>Metazoa</taxon>
        <taxon>Spiralia</taxon>
        <taxon>Lophotrochozoa</taxon>
        <taxon>Platyhelminthes</taxon>
        <taxon>Rhabditophora</taxon>
        <taxon>Macrostomorpha</taxon>
        <taxon>Macrostomida</taxon>
        <taxon>Macrostomidae</taxon>
        <taxon>Macrostomum</taxon>
    </lineage>
</organism>
<dbReference type="GO" id="GO:0016192">
    <property type="term" value="P:vesicle-mediated transport"/>
    <property type="evidence" value="ECO:0007669"/>
    <property type="project" value="TreeGrafter"/>
</dbReference>
<dbReference type="Pfam" id="PF07086">
    <property type="entry name" value="Jagunal"/>
    <property type="match status" value="1"/>
</dbReference>
<dbReference type="InterPro" id="IPR009787">
    <property type="entry name" value="Jagunal"/>
</dbReference>
<dbReference type="WBParaSite" id="maker-unitig_10598-snap-gene-0.1-mRNA-1">
    <property type="protein sequence ID" value="maker-unitig_10598-snap-gene-0.1-mRNA-1"/>
    <property type="gene ID" value="maker-unitig_10598-snap-gene-0.1"/>
</dbReference>
<keyword evidence="3" id="KW-0812">Transmembrane</keyword>
<evidence type="ECO:0000313" key="8">
    <source>
        <dbReference type="WBParaSite" id="maker-unitig_10598-snap-gene-0.1-mRNA-1"/>
    </source>
</evidence>
<keyword evidence="5" id="KW-1133">Transmembrane helix</keyword>
<keyword evidence="7" id="KW-1185">Reference proteome</keyword>
<keyword evidence="4" id="KW-0256">Endoplasmic reticulum</keyword>
<dbReference type="AlphaFoldDB" id="A0A1I8F147"/>
<evidence type="ECO:0000256" key="2">
    <source>
        <dbReference type="ARBA" id="ARBA00008462"/>
    </source>
</evidence>
<comment type="similarity">
    <text evidence="2">Belongs to the jagunal family.</text>
</comment>
<evidence type="ECO:0000256" key="4">
    <source>
        <dbReference type="ARBA" id="ARBA00022824"/>
    </source>
</evidence>
<reference evidence="8" key="1">
    <citation type="submission" date="2016-11" db="UniProtKB">
        <authorList>
            <consortium name="WormBaseParasite"/>
        </authorList>
    </citation>
    <scope>IDENTIFICATION</scope>
</reference>
<dbReference type="PANTHER" id="PTHR20955">
    <property type="entry name" value="PROTEIN JAGUNAL HOMOLOG 1"/>
    <property type="match status" value="1"/>
</dbReference>
<proteinExistence type="inferred from homology"/>
<dbReference type="Proteomes" id="UP000095280">
    <property type="component" value="Unplaced"/>
</dbReference>
<dbReference type="GO" id="GO:0005789">
    <property type="term" value="C:endoplasmic reticulum membrane"/>
    <property type="evidence" value="ECO:0007669"/>
    <property type="project" value="UniProtKB-SubCell"/>
</dbReference>
<dbReference type="GO" id="GO:0007029">
    <property type="term" value="P:endoplasmic reticulum organization"/>
    <property type="evidence" value="ECO:0007669"/>
    <property type="project" value="InterPro"/>
</dbReference>
<evidence type="ECO:0000256" key="6">
    <source>
        <dbReference type="ARBA" id="ARBA00023136"/>
    </source>
</evidence>